<dbReference type="Pfam" id="PF05521">
    <property type="entry name" value="Phage_HCP"/>
    <property type="match status" value="1"/>
</dbReference>
<dbReference type="RefSeq" id="WP_185434208.1">
    <property type="nucleotide sequence ID" value="NZ_JAARSH010000002.1"/>
</dbReference>
<comment type="caution">
    <text evidence="1">The sequence shown here is derived from an EMBL/GenBank/DDBJ whole genome shotgun (WGS) entry which is preliminary data.</text>
</comment>
<name>A0A842AHZ1_9LIST</name>
<dbReference type="NCBIfam" id="TIGR01563">
    <property type="entry name" value="gp16_SPP1"/>
    <property type="match status" value="1"/>
</dbReference>
<protein>
    <submittedName>
        <fullName evidence="1">Phage head closure protein</fullName>
    </submittedName>
</protein>
<dbReference type="Gene3D" id="2.40.10.270">
    <property type="entry name" value="Bacteriophage SPP1 head-tail adaptor protein"/>
    <property type="match status" value="1"/>
</dbReference>
<gene>
    <name evidence="1" type="ORF">HB904_03880</name>
</gene>
<dbReference type="Proteomes" id="UP000574104">
    <property type="component" value="Unassembled WGS sequence"/>
</dbReference>
<accession>A0A842AHZ1</accession>
<dbReference type="InterPro" id="IPR038666">
    <property type="entry name" value="SSP1_head-tail_sf"/>
</dbReference>
<dbReference type="InterPro" id="IPR008767">
    <property type="entry name" value="Phage_SPP1_head-tail_adaptor"/>
</dbReference>
<dbReference type="EMBL" id="JAARSH010000002">
    <property type="protein sequence ID" value="MBC1615311.1"/>
    <property type="molecule type" value="Genomic_DNA"/>
</dbReference>
<reference evidence="1 2" key="1">
    <citation type="submission" date="2020-03" db="EMBL/GenBank/DDBJ databases">
        <title>Soil Listeria distribution.</title>
        <authorList>
            <person name="Liao J."/>
            <person name="Wiedmann M."/>
        </authorList>
    </citation>
    <scope>NUCLEOTIDE SEQUENCE [LARGE SCALE GENOMIC DNA]</scope>
    <source>
        <strain evidence="1 2">FSL L7-1299</strain>
    </source>
</reference>
<organism evidence="1 2">
    <name type="scientific">Listeria booriae</name>
    <dbReference type="NCBI Taxonomy" id="1552123"/>
    <lineage>
        <taxon>Bacteria</taxon>
        <taxon>Bacillati</taxon>
        <taxon>Bacillota</taxon>
        <taxon>Bacilli</taxon>
        <taxon>Bacillales</taxon>
        <taxon>Listeriaceae</taxon>
        <taxon>Listeria</taxon>
    </lineage>
</organism>
<sequence>MPISRTGKLNKRLIFQEMKKRKSPVSGQTINEPADKFSCWFGYRKKYLQEVKGDVGTIFESTNTIIIRQKQKEEIQSDWIIKINNKAFDIVSINPDTEDEEFLVLIIRAKD</sequence>
<evidence type="ECO:0000313" key="2">
    <source>
        <dbReference type="Proteomes" id="UP000574104"/>
    </source>
</evidence>
<proteinExistence type="predicted"/>
<evidence type="ECO:0000313" key="1">
    <source>
        <dbReference type="EMBL" id="MBC1615311.1"/>
    </source>
</evidence>
<dbReference type="AlphaFoldDB" id="A0A842AHZ1"/>